<protein>
    <submittedName>
        <fullName evidence="1">Uncharacterized protein</fullName>
    </submittedName>
</protein>
<proteinExistence type="predicted"/>
<dbReference type="AlphaFoldDB" id="X1TQL5"/>
<sequence length="65" mass="6963">MSVREYEMLRRVGVTALGDVVDDSRNVTVLASPYPFMVITGVTAPGSARPGETISVNFSFRNNGG</sequence>
<feature type="non-terminal residue" evidence="1">
    <location>
        <position position="65"/>
    </location>
</feature>
<dbReference type="EMBL" id="BARW01025350">
    <property type="protein sequence ID" value="GAJ07623.1"/>
    <property type="molecule type" value="Genomic_DNA"/>
</dbReference>
<comment type="caution">
    <text evidence="1">The sequence shown here is derived from an EMBL/GenBank/DDBJ whole genome shotgun (WGS) entry which is preliminary data.</text>
</comment>
<evidence type="ECO:0000313" key="1">
    <source>
        <dbReference type="EMBL" id="GAJ07623.1"/>
    </source>
</evidence>
<gene>
    <name evidence="1" type="ORF">S12H4_41573</name>
</gene>
<organism evidence="1">
    <name type="scientific">marine sediment metagenome</name>
    <dbReference type="NCBI Taxonomy" id="412755"/>
    <lineage>
        <taxon>unclassified sequences</taxon>
        <taxon>metagenomes</taxon>
        <taxon>ecological metagenomes</taxon>
    </lineage>
</organism>
<name>X1TQL5_9ZZZZ</name>
<accession>X1TQL5</accession>
<reference evidence="1" key="1">
    <citation type="journal article" date="2014" name="Front. Microbiol.">
        <title>High frequency of phylogenetically diverse reductive dehalogenase-homologous genes in deep subseafloor sedimentary metagenomes.</title>
        <authorList>
            <person name="Kawai M."/>
            <person name="Futagami T."/>
            <person name="Toyoda A."/>
            <person name="Takaki Y."/>
            <person name="Nishi S."/>
            <person name="Hori S."/>
            <person name="Arai W."/>
            <person name="Tsubouchi T."/>
            <person name="Morono Y."/>
            <person name="Uchiyama I."/>
            <person name="Ito T."/>
            <person name="Fujiyama A."/>
            <person name="Inagaki F."/>
            <person name="Takami H."/>
        </authorList>
    </citation>
    <scope>NUCLEOTIDE SEQUENCE</scope>
    <source>
        <strain evidence="1">Expedition CK06-06</strain>
    </source>
</reference>